<keyword evidence="3" id="KW-1185">Reference proteome</keyword>
<name>A0AAE2VDF8_9BACT</name>
<protein>
    <submittedName>
        <fullName evidence="2">AAA family ATPase</fullName>
    </submittedName>
</protein>
<dbReference type="RefSeq" id="WP_309490643.1">
    <property type="nucleotide sequence ID" value="NZ_JAENIG010000009.1"/>
</dbReference>
<dbReference type="InterPro" id="IPR053227">
    <property type="entry name" value="TRPL-trafficking_regulator"/>
</dbReference>
<dbReference type="AlphaFoldDB" id="A0AAE2VDF8"/>
<dbReference type="Gene3D" id="3.40.50.300">
    <property type="entry name" value="P-loop containing nucleotide triphosphate hydrolases"/>
    <property type="match status" value="1"/>
</dbReference>
<reference evidence="2" key="1">
    <citation type="submission" date="2021-01" db="EMBL/GenBank/DDBJ databases">
        <title>Modified the classification status of verrucomicrobia.</title>
        <authorList>
            <person name="Feng X."/>
        </authorList>
    </citation>
    <scope>NUCLEOTIDE SEQUENCE</scope>
    <source>
        <strain evidence="2">5K15</strain>
    </source>
</reference>
<dbReference type="PANTHER" id="PTHR34932">
    <property type="entry name" value="TRPL TRANSLOCATION DEFECT PROTEIN 14"/>
    <property type="match status" value="1"/>
</dbReference>
<feature type="domain" description="NadR/Ttd14 AAA" evidence="1">
    <location>
        <begin position="18"/>
        <end position="176"/>
    </location>
</feature>
<dbReference type="EMBL" id="JAENIG010000009">
    <property type="protein sequence ID" value="MBK1856031.1"/>
    <property type="molecule type" value="Genomic_DNA"/>
</dbReference>
<accession>A0AAE2VDF8</accession>
<gene>
    <name evidence="2" type="ORF">JIN83_13745</name>
</gene>
<dbReference type="Pfam" id="PF13521">
    <property type="entry name" value="AAA_28"/>
    <property type="match status" value="1"/>
</dbReference>
<evidence type="ECO:0000259" key="1">
    <source>
        <dbReference type="Pfam" id="PF13521"/>
    </source>
</evidence>
<dbReference type="Proteomes" id="UP000634206">
    <property type="component" value="Unassembled WGS sequence"/>
</dbReference>
<dbReference type="GO" id="GO:0070300">
    <property type="term" value="F:phosphatidic acid binding"/>
    <property type="evidence" value="ECO:0007669"/>
    <property type="project" value="TreeGrafter"/>
</dbReference>
<evidence type="ECO:0000313" key="2">
    <source>
        <dbReference type="EMBL" id="MBK1856031.1"/>
    </source>
</evidence>
<evidence type="ECO:0000313" key="3">
    <source>
        <dbReference type="Proteomes" id="UP000634206"/>
    </source>
</evidence>
<organism evidence="2 3">
    <name type="scientific">Oceaniferula flava</name>
    <dbReference type="NCBI Taxonomy" id="2800421"/>
    <lineage>
        <taxon>Bacteria</taxon>
        <taxon>Pseudomonadati</taxon>
        <taxon>Verrucomicrobiota</taxon>
        <taxon>Verrucomicrobiia</taxon>
        <taxon>Verrucomicrobiales</taxon>
        <taxon>Verrucomicrobiaceae</taxon>
        <taxon>Oceaniferula</taxon>
    </lineage>
</organism>
<proteinExistence type="predicted"/>
<dbReference type="SUPFAM" id="SSF52540">
    <property type="entry name" value="P-loop containing nucleoside triphosphate hydrolases"/>
    <property type="match status" value="1"/>
</dbReference>
<dbReference type="InterPro" id="IPR038727">
    <property type="entry name" value="NadR/Ttd14_AAA_dom"/>
</dbReference>
<dbReference type="InterPro" id="IPR027417">
    <property type="entry name" value="P-loop_NTPase"/>
</dbReference>
<comment type="caution">
    <text evidence="2">The sequence shown here is derived from an EMBL/GenBank/DDBJ whole genome shotgun (WGS) entry which is preliminary data.</text>
</comment>
<dbReference type="PANTHER" id="PTHR34932:SF1">
    <property type="entry name" value="TRPL TRANSLOCATION DEFECT PROTEIN 14"/>
    <property type="match status" value="1"/>
</dbReference>
<dbReference type="GO" id="GO:0035091">
    <property type="term" value="F:phosphatidylinositol binding"/>
    <property type="evidence" value="ECO:0007669"/>
    <property type="project" value="TreeGrafter"/>
</dbReference>
<dbReference type="GO" id="GO:0005525">
    <property type="term" value="F:GTP binding"/>
    <property type="evidence" value="ECO:0007669"/>
    <property type="project" value="TreeGrafter"/>
</dbReference>
<sequence length="212" mass="23559">MNQAPNSKEPSKHQHRCRIVLTGGPGGGKTTAADLFRREIGEDVVIVPEAATMMFTGGLPRIDNAHAVQSAQRAIYHVQRNLEDIQSAQYPDRILLCDRGSIDGAAYWPGDTDSFFEDLGSSLDEELARYDGVIFFESAAVGGLDIEGGNPTRRESINEAAKLDKKLYQLWSQHPNFITVHHNQSFFQKISIGLAMLQEMVTNLQQQDTSRQ</sequence>